<reference evidence="2 3" key="1">
    <citation type="submission" date="2019-10" db="EMBL/GenBank/DDBJ databases">
        <title>Genome diversity of Sutterella seckii.</title>
        <authorList>
            <person name="Chaplin A.V."/>
            <person name="Sokolova S.R."/>
            <person name="Mosin K.A."/>
            <person name="Ivanova E.L."/>
            <person name="Kochetkova T.O."/>
            <person name="Goltsov A.Y."/>
            <person name="Trofimov D.Y."/>
            <person name="Efimov B.A."/>
        </authorList>
    </citation>
    <scope>NUCLEOTIDE SEQUENCE [LARGE SCALE GENOMIC DNA]</scope>
    <source>
        <strain evidence="2 3">ASD3426</strain>
    </source>
</reference>
<evidence type="ECO:0000313" key="2">
    <source>
        <dbReference type="EMBL" id="KAB7650971.1"/>
    </source>
</evidence>
<sequence length="235" mass="26093">MTKRLLPSLSFLLLPLMAETALAMPGAPMLPLAHFAPGCGDLSAGRAVILHPAEGPVYENDLPDWAEVLQITVMHYESSGEFERRRQKTVSDMEAALESPRGAVKLPRAVRKDRRVIPFPEELKRFDLRMSQGDDLQKKVFLLIDGDDEAQRRWAKTVLDEEARRKGIAAAQVVLISGKRSLVLKELGNHAALVRVLLDQGGQMRRMLGVSALPVRAAFSLEGWKVETEALEEHA</sequence>
<dbReference type="AlphaFoldDB" id="A0AAI9WN22"/>
<name>A0AAI9WN22_9BURK</name>
<accession>A0AAI9WN22</accession>
<evidence type="ECO:0000313" key="3">
    <source>
        <dbReference type="Proteomes" id="UP000469462"/>
    </source>
</evidence>
<dbReference type="EMBL" id="WEHW01000024">
    <property type="protein sequence ID" value="KAB7650971.1"/>
    <property type="molecule type" value="Genomic_DNA"/>
</dbReference>
<evidence type="ECO:0008006" key="4">
    <source>
        <dbReference type="Google" id="ProtNLM"/>
    </source>
</evidence>
<gene>
    <name evidence="2" type="ORF">GBM96_07280</name>
</gene>
<feature type="signal peptide" evidence="1">
    <location>
        <begin position="1"/>
        <end position="23"/>
    </location>
</feature>
<keyword evidence="1" id="KW-0732">Signal</keyword>
<proteinExistence type="predicted"/>
<organism evidence="2 3">
    <name type="scientific">Sutterella seckii</name>
    <dbReference type="NCBI Taxonomy" id="1944635"/>
    <lineage>
        <taxon>Bacteria</taxon>
        <taxon>Pseudomonadati</taxon>
        <taxon>Pseudomonadota</taxon>
        <taxon>Betaproteobacteria</taxon>
        <taxon>Burkholderiales</taxon>
        <taxon>Sutterellaceae</taxon>
        <taxon>Sutterella</taxon>
    </lineage>
</organism>
<keyword evidence="3" id="KW-1185">Reference proteome</keyword>
<evidence type="ECO:0000256" key="1">
    <source>
        <dbReference type="SAM" id="SignalP"/>
    </source>
</evidence>
<protein>
    <recommendedName>
        <fullName evidence="4">Type-F conjugative transfer system protein TraW</fullName>
    </recommendedName>
</protein>
<feature type="chain" id="PRO_5042582332" description="Type-F conjugative transfer system protein TraW" evidence="1">
    <location>
        <begin position="24"/>
        <end position="235"/>
    </location>
</feature>
<dbReference type="Proteomes" id="UP000469462">
    <property type="component" value="Unassembled WGS sequence"/>
</dbReference>
<comment type="caution">
    <text evidence="2">The sequence shown here is derived from an EMBL/GenBank/DDBJ whole genome shotgun (WGS) entry which is preliminary data.</text>
</comment>
<dbReference type="RefSeq" id="WP_139687095.1">
    <property type="nucleotide sequence ID" value="NZ_WEHW01000024.1"/>
</dbReference>